<dbReference type="Pfam" id="PF13185">
    <property type="entry name" value="GAF_2"/>
    <property type="match status" value="1"/>
</dbReference>
<name>A0A0F9AWN7_9ZZZZ</name>
<dbReference type="SUPFAM" id="SSF55781">
    <property type="entry name" value="GAF domain-like"/>
    <property type="match status" value="1"/>
</dbReference>
<dbReference type="InterPro" id="IPR029016">
    <property type="entry name" value="GAF-like_dom_sf"/>
</dbReference>
<dbReference type="AlphaFoldDB" id="A0A0F9AWN7"/>
<protein>
    <recommendedName>
        <fullName evidence="1">GAF domain-containing protein</fullName>
    </recommendedName>
</protein>
<evidence type="ECO:0000259" key="1">
    <source>
        <dbReference type="SMART" id="SM00065"/>
    </source>
</evidence>
<proteinExistence type="predicted"/>
<accession>A0A0F9AWN7</accession>
<organism evidence="2">
    <name type="scientific">marine sediment metagenome</name>
    <dbReference type="NCBI Taxonomy" id="412755"/>
    <lineage>
        <taxon>unclassified sequences</taxon>
        <taxon>metagenomes</taxon>
        <taxon>ecological metagenomes</taxon>
    </lineage>
</organism>
<evidence type="ECO:0000313" key="2">
    <source>
        <dbReference type="EMBL" id="KKK82834.1"/>
    </source>
</evidence>
<comment type="caution">
    <text evidence="2">The sequence shown here is derived from an EMBL/GenBank/DDBJ whole genome shotgun (WGS) entry which is preliminary data.</text>
</comment>
<sequence length="196" mass="21500">MKRARKALGCGSAGALFEDGDDWVINYSCGTLDGKSGDRHPKDSIQSASIACETKKAFLSNDAYNDKKMNLELAKKQNIRAILDVPLSAKKGPKGVLSFIHHDENAKFTDSQVDFAQKIATAASLAIDNSMLLREERQAKKLESCLNNIDTIINSTFDQNTILKKVVVEARKALGCSASAIIAPKDDVWEIKHFSR</sequence>
<dbReference type="Gene3D" id="3.30.450.40">
    <property type="match status" value="1"/>
</dbReference>
<dbReference type="SMART" id="SM00065">
    <property type="entry name" value="GAF"/>
    <property type="match status" value="1"/>
</dbReference>
<dbReference type="EMBL" id="LAZR01052491">
    <property type="protein sequence ID" value="KKK82834.1"/>
    <property type="molecule type" value="Genomic_DNA"/>
</dbReference>
<feature type="non-terminal residue" evidence="2">
    <location>
        <position position="196"/>
    </location>
</feature>
<feature type="domain" description="GAF" evidence="1">
    <location>
        <begin position="1"/>
        <end position="137"/>
    </location>
</feature>
<reference evidence="2" key="1">
    <citation type="journal article" date="2015" name="Nature">
        <title>Complex archaea that bridge the gap between prokaryotes and eukaryotes.</title>
        <authorList>
            <person name="Spang A."/>
            <person name="Saw J.H."/>
            <person name="Jorgensen S.L."/>
            <person name="Zaremba-Niedzwiedzka K."/>
            <person name="Martijn J."/>
            <person name="Lind A.E."/>
            <person name="van Eijk R."/>
            <person name="Schleper C."/>
            <person name="Guy L."/>
            <person name="Ettema T.J."/>
        </authorList>
    </citation>
    <scope>NUCLEOTIDE SEQUENCE</scope>
</reference>
<dbReference type="InterPro" id="IPR003018">
    <property type="entry name" value="GAF"/>
</dbReference>
<gene>
    <name evidence="2" type="ORF">LCGC14_2799440</name>
</gene>